<dbReference type="AlphaFoldDB" id="A0A3M2SD69"/>
<feature type="compositionally biased region" description="Polar residues" evidence="2">
    <location>
        <begin position="120"/>
        <end position="131"/>
    </location>
</feature>
<feature type="compositionally biased region" description="Polar residues" evidence="2">
    <location>
        <begin position="41"/>
        <end position="52"/>
    </location>
</feature>
<keyword evidence="1" id="KW-0175">Coiled coil</keyword>
<feature type="compositionally biased region" description="Low complexity" evidence="2">
    <location>
        <begin position="87"/>
        <end position="103"/>
    </location>
</feature>
<keyword evidence="4" id="KW-1185">Reference proteome</keyword>
<proteinExistence type="predicted"/>
<name>A0A3M2SD69_9HYPO</name>
<evidence type="ECO:0008006" key="5">
    <source>
        <dbReference type="Google" id="ProtNLM"/>
    </source>
</evidence>
<dbReference type="STRING" id="2010991.A0A3M2SD69"/>
<feature type="coiled-coil region" evidence="1">
    <location>
        <begin position="303"/>
        <end position="394"/>
    </location>
</feature>
<comment type="caution">
    <text evidence="3">The sequence shown here is derived from an EMBL/GenBank/DDBJ whole genome shotgun (WGS) entry which is preliminary data.</text>
</comment>
<dbReference type="EMBL" id="NKUJ01000063">
    <property type="protein sequence ID" value="RMJ15518.1"/>
    <property type="molecule type" value="Genomic_DNA"/>
</dbReference>
<dbReference type="Proteomes" id="UP000277212">
    <property type="component" value="Unassembled WGS sequence"/>
</dbReference>
<evidence type="ECO:0000313" key="4">
    <source>
        <dbReference type="Proteomes" id="UP000277212"/>
    </source>
</evidence>
<feature type="compositionally biased region" description="Polar residues" evidence="2">
    <location>
        <begin position="65"/>
        <end position="81"/>
    </location>
</feature>
<evidence type="ECO:0000256" key="1">
    <source>
        <dbReference type="SAM" id="Coils"/>
    </source>
</evidence>
<feature type="compositionally biased region" description="Basic and acidic residues" evidence="2">
    <location>
        <begin position="143"/>
        <end position="158"/>
    </location>
</feature>
<accession>A0A3M2SD69</accession>
<evidence type="ECO:0000313" key="3">
    <source>
        <dbReference type="EMBL" id="RMJ15518.1"/>
    </source>
</evidence>
<sequence length="412" mass="46342">MRNRLHKKEFSIHKDAVNAAASLAARFTELHAPAEKEKTLTPASTGSINSMKGRSPATYKPAVARSSTIRSVPSFEGSESSPDSKHSAFSSSVNSTASAMSNNPEPNHHAQTPIKAKADPNNTSTTPSRWSTGAPRVVEPTPEPDHSTMPDGPDHADGQWDSTIGKAGLGKTGRVINKLVSDNESLKRDIQIERLKADEAKQAAKLVEDKMERIVSDYESRLLEANVTKTLLARKERQVESLTATVDLEKKKTVSALERERTWKGEMEKTRKETTVQVEEATNYAQLMEGRYNAISSHWRDQGDEVKRAVSKMKTEIDELNEERRKDDDKIQTLKDLCDQQDSNIKQLRHEKEEIARMFEEYKKAQEDALKDIKTNARKREDEQERLLEQSREALAKLKWALNVKENVKGAQ</sequence>
<organism evidence="3 4">
    <name type="scientific">Fusarium kuroshium</name>
    <dbReference type="NCBI Taxonomy" id="2010991"/>
    <lineage>
        <taxon>Eukaryota</taxon>
        <taxon>Fungi</taxon>
        <taxon>Dikarya</taxon>
        <taxon>Ascomycota</taxon>
        <taxon>Pezizomycotina</taxon>
        <taxon>Sordariomycetes</taxon>
        <taxon>Hypocreomycetidae</taxon>
        <taxon>Hypocreales</taxon>
        <taxon>Nectriaceae</taxon>
        <taxon>Fusarium</taxon>
        <taxon>Fusarium solani species complex</taxon>
    </lineage>
</organism>
<reference evidence="3 4" key="1">
    <citation type="submission" date="2017-06" db="EMBL/GenBank/DDBJ databases">
        <title>Comparative genomic analysis of Ambrosia Fusariam Clade fungi.</title>
        <authorList>
            <person name="Stajich J.E."/>
            <person name="Carrillo J."/>
            <person name="Kijimoto T."/>
            <person name="Eskalen A."/>
            <person name="O'Donnell K."/>
            <person name="Kasson M."/>
        </authorList>
    </citation>
    <scope>NUCLEOTIDE SEQUENCE [LARGE SCALE GENOMIC DNA]</scope>
    <source>
        <strain evidence="3">UCR3666</strain>
    </source>
</reference>
<gene>
    <name evidence="3" type="ORF">CDV36_004827</name>
</gene>
<evidence type="ECO:0000256" key="2">
    <source>
        <dbReference type="SAM" id="MobiDB-lite"/>
    </source>
</evidence>
<protein>
    <recommendedName>
        <fullName evidence="5">SWI5-dependent HO expression protein 3</fullName>
    </recommendedName>
</protein>
<feature type="coiled-coil region" evidence="1">
    <location>
        <begin position="183"/>
        <end position="252"/>
    </location>
</feature>
<feature type="region of interest" description="Disordered" evidence="2">
    <location>
        <begin position="31"/>
        <end position="168"/>
    </location>
</feature>
<dbReference type="OrthoDB" id="3918393at2759"/>